<feature type="region of interest" description="Disordered" evidence="1">
    <location>
        <begin position="1"/>
        <end position="22"/>
    </location>
</feature>
<sequence>MFPSVARLGQNGEATGASPTMGPSLRFAREIVMNPIGANLWIWDSPVTDDVIWRRAPLIAAMGFDLVELPLEHPDDWNPSLVKPILDD</sequence>
<proteinExistence type="predicted"/>
<feature type="non-terminal residue" evidence="2">
    <location>
        <position position="88"/>
    </location>
</feature>
<dbReference type="AlphaFoldDB" id="A0A6J4V8C9"/>
<evidence type="ECO:0000313" key="2">
    <source>
        <dbReference type="EMBL" id="CAA9567233.1"/>
    </source>
</evidence>
<protein>
    <submittedName>
        <fullName evidence="2">Uncharacterized protein</fullName>
    </submittedName>
</protein>
<name>A0A6J4V8C9_9BACT</name>
<gene>
    <name evidence="2" type="ORF">AVDCRST_MAG87-2061</name>
</gene>
<organism evidence="2">
    <name type="scientific">uncultured Thermomicrobiales bacterium</name>
    <dbReference type="NCBI Taxonomy" id="1645740"/>
    <lineage>
        <taxon>Bacteria</taxon>
        <taxon>Pseudomonadati</taxon>
        <taxon>Thermomicrobiota</taxon>
        <taxon>Thermomicrobia</taxon>
        <taxon>Thermomicrobiales</taxon>
        <taxon>environmental samples</taxon>
    </lineage>
</organism>
<accession>A0A6J4V8C9</accession>
<evidence type="ECO:0000256" key="1">
    <source>
        <dbReference type="SAM" id="MobiDB-lite"/>
    </source>
</evidence>
<dbReference type="EMBL" id="CADCWJ010000467">
    <property type="protein sequence ID" value="CAA9567233.1"/>
    <property type="molecule type" value="Genomic_DNA"/>
</dbReference>
<reference evidence="2" key="1">
    <citation type="submission" date="2020-02" db="EMBL/GenBank/DDBJ databases">
        <authorList>
            <person name="Meier V. D."/>
        </authorList>
    </citation>
    <scope>NUCLEOTIDE SEQUENCE</scope>
    <source>
        <strain evidence="2">AVDCRST_MAG87</strain>
    </source>
</reference>